<comment type="caution">
    <text evidence="6">The sequence shown here is derived from an EMBL/GenBank/DDBJ whole genome shotgun (WGS) entry which is preliminary data.</text>
</comment>
<reference evidence="6" key="1">
    <citation type="submission" date="2020-05" db="EMBL/GenBank/DDBJ databases">
        <title>Identification of trans-AT polyketide cluster in two marine bacteria, producers of a novel glutaramide-containing polyketide sesbanimide D and analogs.</title>
        <authorList>
            <person name="Kacar D."/>
            <person name="Rodriguez P."/>
            <person name="Canedo L."/>
            <person name="Gonzalez E."/>
            <person name="Galan B."/>
            <person name="De La Calle F."/>
            <person name="Garcia J.L."/>
        </authorList>
    </citation>
    <scope>NUCLEOTIDE SEQUENCE</scope>
    <source>
        <strain evidence="6">PHM038</strain>
    </source>
</reference>
<keyword evidence="2" id="KW-0479">Metal-binding</keyword>
<keyword evidence="6" id="KW-0255">Endonuclease</keyword>
<dbReference type="Gene3D" id="3.40.570.10">
    <property type="entry name" value="Extracellular Endonuclease, subunit A"/>
    <property type="match status" value="1"/>
</dbReference>
<keyword evidence="3" id="KW-0732">Signal</keyword>
<dbReference type="InterPro" id="IPR044929">
    <property type="entry name" value="DNA/RNA_non-sp_Endonuclease_sf"/>
</dbReference>
<evidence type="ECO:0000259" key="5">
    <source>
        <dbReference type="SMART" id="SM00892"/>
    </source>
</evidence>
<dbReference type="SUPFAM" id="SSF54060">
    <property type="entry name" value="His-Me finger endonucleases"/>
    <property type="match status" value="1"/>
</dbReference>
<feature type="domain" description="DNA/RNA non-specific endonuclease/pyrophosphatase/phosphodiesterase" evidence="5">
    <location>
        <begin position="80"/>
        <end position="322"/>
    </location>
</feature>
<dbReference type="InterPro" id="IPR020821">
    <property type="entry name" value="ENPP1-3/EXOG-like_nuc-like"/>
</dbReference>
<proteinExistence type="predicted"/>
<dbReference type="GO" id="GO:0004521">
    <property type="term" value="F:RNA endonuclease activity"/>
    <property type="evidence" value="ECO:0007669"/>
    <property type="project" value="TreeGrafter"/>
</dbReference>
<evidence type="ECO:0000259" key="4">
    <source>
        <dbReference type="SMART" id="SM00477"/>
    </source>
</evidence>
<dbReference type="GO" id="GO:0003676">
    <property type="term" value="F:nucleic acid binding"/>
    <property type="evidence" value="ECO:0007669"/>
    <property type="project" value="InterPro"/>
</dbReference>
<evidence type="ECO:0000313" key="7">
    <source>
        <dbReference type="Proteomes" id="UP000598467"/>
    </source>
</evidence>
<dbReference type="SMART" id="SM00892">
    <property type="entry name" value="Endonuclease_NS"/>
    <property type="match status" value="1"/>
</dbReference>
<dbReference type="Pfam" id="PF01223">
    <property type="entry name" value="Endonuclease_NS"/>
    <property type="match status" value="1"/>
</dbReference>
<feature type="signal peptide" evidence="3">
    <location>
        <begin position="1"/>
        <end position="43"/>
    </location>
</feature>
<dbReference type="RefSeq" id="WP_190291876.1">
    <property type="nucleotide sequence ID" value="NZ_JABFCZ010000013.1"/>
</dbReference>
<dbReference type="GO" id="GO:0000014">
    <property type="term" value="F:single-stranded DNA endodeoxyribonuclease activity"/>
    <property type="evidence" value="ECO:0007669"/>
    <property type="project" value="TreeGrafter"/>
</dbReference>
<keyword evidence="6" id="KW-0378">Hydrolase</keyword>
<dbReference type="SMART" id="SM00477">
    <property type="entry name" value="NUC"/>
    <property type="match status" value="1"/>
</dbReference>
<dbReference type="InterPro" id="IPR001604">
    <property type="entry name" value="Endo_G_ENPP1-like_dom"/>
</dbReference>
<dbReference type="InterPro" id="IPR040255">
    <property type="entry name" value="Non-specific_endonuclease"/>
</dbReference>
<gene>
    <name evidence="6" type="ORF">HK439_12665</name>
</gene>
<evidence type="ECO:0000256" key="2">
    <source>
        <dbReference type="PIRSR" id="PIRSR640255-2"/>
    </source>
</evidence>
<dbReference type="PANTHER" id="PTHR13966:SF5">
    <property type="entry name" value="ENDONUCLEASE G, MITOCHONDRIAL"/>
    <property type="match status" value="1"/>
</dbReference>
<protein>
    <submittedName>
        <fullName evidence="6">DNA/RNA non-specific endonuclease</fullName>
    </submittedName>
</protein>
<feature type="active site" description="Proton acceptor" evidence="1">
    <location>
        <position position="144"/>
    </location>
</feature>
<feature type="binding site" evidence="2">
    <location>
        <position position="176"/>
    </location>
    <ligand>
        <name>Mg(2+)</name>
        <dbReference type="ChEBI" id="CHEBI:18420"/>
        <note>catalytic</note>
    </ligand>
</feature>
<feature type="domain" description="ENPP1-3/EXOG-like endonuclease/phosphodiesterase" evidence="4">
    <location>
        <begin position="81"/>
        <end position="322"/>
    </location>
</feature>
<evidence type="ECO:0000256" key="1">
    <source>
        <dbReference type="PIRSR" id="PIRSR640255-1"/>
    </source>
</evidence>
<sequence>MKMPSNTRSRKPRKDDRPNLFRQFAVAFAAGLTMTAFSGIAQAAEDCPPQADISACAFLWKDVGEPVSRKDDPCDYAEICKPEFLTRYNFATRTPDWVMERLTKDIVTGTNKRPKVKFKPDPAVPEDKSAKDDDYARSLYARGHQAASADFKSNLDWMKQTFVFSNAVPQEGPGFNSSIWSQFEDMVRDLAVSRGEIIVITGPVYQDPQGKDIVIPESQNPCGREIVLPALKRKAVCGGKTGKGPNLACSEEEGVAIPAGLFKIIVDPGIGRVNAYLLPNIDHPSRRERGMTSEEYLKIWRVSVLNIEDRTGYKFLPEYDRHERRSQKESCPATMVR</sequence>
<feature type="chain" id="PRO_5038101820" evidence="3">
    <location>
        <begin position="44"/>
        <end position="337"/>
    </location>
</feature>
<dbReference type="Proteomes" id="UP000598467">
    <property type="component" value="Unassembled WGS sequence"/>
</dbReference>
<dbReference type="PANTHER" id="PTHR13966">
    <property type="entry name" value="ENDONUCLEASE RELATED"/>
    <property type="match status" value="1"/>
</dbReference>
<keyword evidence="6" id="KW-0540">Nuclease</keyword>
<accession>A0A926S734</accession>
<dbReference type="GO" id="GO:0046872">
    <property type="term" value="F:metal ion binding"/>
    <property type="evidence" value="ECO:0007669"/>
    <property type="project" value="UniProtKB-KW"/>
</dbReference>
<evidence type="ECO:0000256" key="3">
    <source>
        <dbReference type="SAM" id="SignalP"/>
    </source>
</evidence>
<evidence type="ECO:0000313" key="6">
    <source>
        <dbReference type="EMBL" id="MBD1547117.1"/>
    </source>
</evidence>
<dbReference type="EMBL" id="JABFCZ010000013">
    <property type="protein sequence ID" value="MBD1547117.1"/>
    <property type="molecule type" value="Genomic_DNA"/>
</dbReference>
<organism evidence="6 7">
    <name type="scientific">Roseibium aggregatum</name>
    <dbReference type="NCBI Taxonomy" id="187304"/>
    <lineage>
        <taxon>Bacteria</taxon>
        <taxon>Pseudomonadati</taxon>
        <taxon>Pseudomonadota</taxon>
        <taxon>Alphaproteobacteria</taxon>
        <taxon>Hyphomicrobiales</taxon>
        <taxon>Stappiaceae</taxon>
        <taxon>Roseibium</taxon>
    </lineage>
</organism>
<dbReference type="AlphaFoldDB" id="A0A926S734"/>
<dbReference type="InterPro" id="IPR044925">
    <property type="entry name" value="His-Me_finger_sf"/>
</dbReference>
<name>A0A926S734_9HYPH</name>